<sequence length="68" mass="7981">MLTPDKIERINELARKKKAGTLTEAEAKEQKALRDEYMTSFRQSFRNQLDQIQFVDEDGNPEPPRTKQ</sequence>
<dbReference type="Pfam" id="PF05979">
    <property type="entry name" value="DUF896"/>
    <property type="match status" value="1"/>
</dbReference>
<dbReference type="EMBL" id="JAPMLT010000011">
    <property type="protein sequence ID" value="MCX7571477.1"/>
    <property type="molecule type" value="Genomic_DNA"/>
</dbReference>
<proteinExistence type="inferred from homology"/>
<dbReference type="HAMAP" id="MF_01103">
    <property type="entry name" value="UPF0291"/>
    <property type="match status" value="1"/>
</dbReference>
<reference evidence="3 4" key="1">
    <citation type="submission" date="2022-11" db="EMBL/GenBank/DDBJ databases">
        <title>Study of microbial diversity in lake waters.</title>
        <authorList>
            <person name="Zhang J."/>
        </authorList>
    </citation>
    <scope>NUCLEOTIDE SEQUENCE [LARGE SCALE GENOMIC DNA]</scope>
    <source>
        <strain evidence="3 4">DT12</strain>
    </source>
</reference>
<gene>
    <name evidence="3" type="ORF">OS242_16130</name>
</gene>
<dbReference type="Proteomes" id="UP001208017">
    <property type="component" value="Unassembled WGS sequence"/>
</dbReference>
<evidence type="ECO:0000256" key="2">
    <source>
        <dbReference type="HAMAP-Rule" id="MF_01103"/>
    </source>
</evidence>
<evidence type="ECO:0000313" key="4">
    <source>
        <dbReference type="Proteomes" id="UP001208017"/>
    </source>
</evidence>
<keyword evidence="4" id="KW-1185">Reference proteome</keyword>
<dbReference type="PANTHER" id="PTHR37300">
    <property type="entry name" value="UPF0291 PROTEIN CBO2609/CLC_2481"/>
    <property type="match status" value="1"/>
</dbReference>
<protein>
    <recommendedName>
        <fullName evidence="2">UPF0291 protein OS242_16130</fullName>
    </recommendedName>
</protein>
<evidence type="ECO:0000256" key="1">
    <source>
        <dbReference type="ARBA" id="ARBA00022490"/>
    </source>
</evidence>
<accession>A0ABT3X6J1</accession>
<comment type="similarity">
    <text evidence="2">Belongs to the UPF0291 family.</text>
</comment>
<dbReference type="PANTHER" id="PTHR37300:SF1">
    <property type="entry name" value="UPF0291 PROTEIN YNZC"/>
    <property type="match status" value="1"/>
</dbReference>
<dbReference type="InterPro" id="IPR009242">
    <property type="entry name" value="DUF896"/>
</dbReference>
<name>A0ABT3X6J1_9BACL</name>
<dbReference type="Gene3D" id="1.10.287.540">
    <property type="entry name" value="Helix hairpin bin"/>
    <property type="match status" value="1"/>
</dbReference>
<comment type="subcellular location">
    <subcellularLocation>
        <location evidence="2">Cytoplasm</location>
    </subcellularLocation>
</comment>
<comment type="caution">
    <text evidence="3">The sequence shown here is derived from an EMBL/GenBank/DDBJ whole genome shotgun (WGS) entry which is preliminary data.</text>
</comment>
<dbReference type="SUPFAM" id="SSF158221">
    <property type="entry name" value="YnzC-like"/>
    <property type="match status" value="1"/>
</dbReference>
<keyword evidence="1 2" id="KW-0963">Cytoplasm</keyword>
<organism evidence="3 4">
    <name type="scientific">Tumebacillus lacus</name>
    <dbReference type="NCBI Taxonomy" id="2995335"/>
    <lineage>
        <taxon>Bacteria</taxon>
        <taxon>Bacillati</taxon>
        <taxon>Bacillota</taxon>
        <taxon>Bacilli</taxon>
        <taxon>Bacillales</taxon>
        <taxon>Alicyclobacillaceae</taxon>
        <taxon>Tumebacillus</taxon>
    </lineage>
</organism>
<dbReference type="RefSeq" id="WP_267152727.1">
    <property type="nucleotide sequence ID" value="NZ_JAPMLT010000011.1"/>
</dbReference>
<evidence type="ECO:0000313" key="3">
    <source>
        <dbReference type="EMBL" id="MCX7571477.1"/>
    </source>
</evidence>